<dbReference type="Proteomes" id="UP000178841">
    <property type="component" value="Unassembled WGS sequence"/>
</dbReference>
<dbReference type="STRING" id="1798657.A2648_01960"/>
<sequence length="143" mass="16787">MEIMGKDLIFETKYWKIILSDDQTYLGRCSAVLKRKCGDLAEVAEDEMLDFLNLIKIFESKVRHVFGAKMFNWTCLMNGAYQKTPPDPQVHFHVRPRYDKEIVFISEKFIDTDFGHHYIRGTNRILSPDIREKIIEAIKNAKT</sequence>
<protein>
    <recommendedName>
        <fullName evidence="2">HIT domain-containing protein</fullName>
    </recommendedName>
</protein>
<evidence type="ECO:0000313" key="3">
    <source>
        <dbReference type="EMBL" id="OGZ03698.1"/>
    </source>
</evidence>
<dbReference type="InterPro" id="IPR011146">
    <property type="entry name" value="HIT-like"/>
</dbReference>
<proteinExistence type="predicted"/>
<gene>
    <name evidence="3" type="ORF">A2648_01960</name>
</gene>
<evidence type="ECO:0000313" key="4">
    <source>
        <dbReference type="Proteomes" id="UP000178841"/>
    </source>
</evidence>
<evidence type="ECO:0000259" key="2">
    <source>
        <dbReference type="PROSITE" id="PS51084"/>
    </source>
</evidence>
<name>A0A1G2CTC9_9BACT</name>
<comment type="caution">
    <text evidence="1">Lacks conserved residue(s) required for the propagation of feature annotation.</text>
</comment>
<dbReference type="PROSITE" id="PS51084">
    <property type="entry name" value="HIT_2"/>
    <property type="match status" value="1"/>
</dbReference>
<accession>A0A1G2CTC9</accession>
<comment type="caution">
    <text evidence="3">The sequence shown here is derived from an EMBL/GenBank/DDBJ whole genome shotgun (WGS) entry which is preliminary data.</text>
</comment>
<feature type="domain" description="HIT" evidence="2">
    <location>
        <begin position="1"/>
        <end position="104"/>
    </location>
</feature>
<dbReference type="GO" id="GO:0003824">
    <property type="term" value="F:catalytic activity"/>
    <property type="evidence" value="ECO:0007669"/>
    <property type="project" value="InterPro"/>
</dbReference>
<evidence type="ECO:0000256" key="1">
    <source>
        <dbReference type="PROSITE-ProRule" id="PRU00464"/>
    </source>
</evidence>
<dbReference type="AlphaFoldDB" id="A0A1G2CTC9"/>
<dbReference type="Gene3D" id="3.30.428.10">
    <property type="entry name" value="HIT-like"/>
    <property type="match status" value="1"/>
</dbReference>
<dbReference type="EMBL" id="MHLH01000015">
    <property type="protein sequence ID" value="OGZ03698.1"/>
    <property type="molecule type" value="Genomic_DNA"/>
</dbReference>
<reference evidence="3 4" key="1">
    <citation type="journal article" date="2016" name="Nat. Commun.">
        <title>Thousands of microbial genomes shed light on interconnected biogeochemical processes in an aquifer system.</title>
        <authorList>
            <person name="Anantharaman K."/>
            <person name="Brown C.T."/>
            <person name="Hug L.A."/>
            <person name="Sharon I."/>
            <person name="Castelle C.J."/>
            <person name="Probst A.J."/>
            <person name="Thomas B.C."/>
            <person name="Singh A."/>
            <person name="Wilkins M.J."/>
            <person name="Karaoz U."/>
            <person name="Brodie E.L."/>
            <person name="Williams K.H."/>
            <person name="Hubbard S.S."/>
            <person name="Banfield J.F."/>
        </authorList>
    </citation>
    <scope>NUCLEOTIDE SEQUENCE [LARGE SCALE GENOMIC DNA]</scope>
</reference>
<dbReference type="SUPFAM" id="SSF54197">
    <property type="entry name" value="HIT-like"/>
    <property type="match status" value="1"/>
</dbReference>
<dbReference type="InterPro" id="IPR036265">
    <property type="entry name" value="HIT-like_sf"/>
</dbReference>
<organism evidence="3 4">
    <name type="scientific">Candidatus Lloydbacteria bacterium RIFCSPHIGHO2_01_FULL_41_20</name>
    <dbReference type="NCBI Taxonomy" id="1798657"/>
    <lineage>
        <taxon>Bacteria</taxon>
        <taxon>Candidatus Lloydiibacteriota</taxon>
    </lineage>
</organism>